<gene>
    <name evidence="3" type="ORF">G7043_41245</name>
</gene>
<protein>
    <submittedName>
        <fullName evidence="3">AAA family ATPase</fullName>
    </submittedName>
</protein>
<dbReference type="RefSeq" id="WP_166054134.1">
    <property type="nucleotide sequence ID" value="NZ_JAAMPJ010000015.1"/>
</dbReference>
<evidence type="ECO:0000313" key="3">
    <source>
        <dbReference type="EMBL" id="NGY65340.1"/>
    </source>
</evidence>
<dbReference type="InterPro" id="IPR038729">
    <property type="entry name" value="Rad50/SbcC_AAA"/>
</dbReference>
<evidence type="ECO:0000313" key="4">
    <source>
        <dbReference type="Proteomes" id="UP000481360"/>
    </source>
</evidence>
<dbReference type="GO" id="GO:0016887">
    <property type="term" value="F:ATP hydrolysis activity"/>
    <property type="evidence" value="ECO:0007669"/>
    <property type="project" value="InterPro"/>
</dbReference>
<dbReference type="Proteomes" id="UP000481360">
    <property type="component" value="Unassembled WGS sequence"/>
</dbReference>
<dbReference type="GO" id="GO:0006302">
    <property type="term" value="P:double-strand break repair"/>
    <property type="evidence" value="ECO:0007669"/>
    <property type="project" value="InterPro"/>
</dbReference>
<name>A0A7C9W8M9_9PSEU</name>
<dbReference type="Pfam" id="PF13476">
    <property type="entry name" value="AAA_23"/>
    <property type="match status" value="1"/>
</dbReference>
<dbReference type="SUPFAM" id="SSF52540">
    <property type="entry name" value="P-loop containing nucleoside triphosphate hydrolases"/>
    <property type="match status" value="1"/>
</dbReference>
<reference evidence="3 4" key="1">
    <citation type="submission" date="2020-03" db="EMBL/GenBank/DDBJ databases">
        <title>Isolation and identification of active actinomycetes.</title>
        <authorList>
            <person name="Sun X."/>
        </authorList>
    </citation>
    <scope>NUCLEOTIDE SEQUENCE [LARGE SCALE GENOMIC DNA]</scope>
    <source>
        <strain evidence="3 4">NEAU-D13</strain>
    </source>
</reference>
<keyword evidence="4" id="KW-1185">Reference proteome</keyword>
<evidence type="ECO:0000259" key="2">
    <source>
        <dbReference type="Pfam" id="PF13476"/>
    </source>
</evidence>
<sequence>MATKLRLIALTVTTADSERTYRFAHDLTVISGPVATGKSTLLMLIKYALGGNAVLTPAVVEHVRYVTLEVDFGDEPQHLRLRRHVQGDRSRVQLLEHGSDIPEQHLTVPARTGEETVSRHLLAALGIDAHRVPKSRGRSAKGEFTTVGFGDVFGYCYLQAKTIDSSATGHLDSGRDSKRKTVFELLFGMIDPEVFDLREQRDKLTSAISERDSQLKAIRIFVEGEKQSTFDELRALRWDKQEAFRHAERALQELRTDVDALVRQDRDARNELLQTLSRASATREAVVSAHEVVRAREAALAQCRLDLKRSDKATVATNLLGPFEFVTCPRCLQDVAHRTVHSGDCALCLQPQPTAVAAIDDSSRVRLATRVEEMEQLLRVEQEAVRTAELRAAEADLAAATAQRHYDELTREAVSPRVQAVAAASANVEGLRRELLAIDQRIATWNRMEQFEKETNRLRDRKRELTTEIKRWEQELKARRSRLDEISRLFALEVAHIGVRVNGTPTIDDKTYLPMIGGTSLETVQASGGGSTTAINVAFSLALLNYALREPSVQLPNLLILDSPRKGIGSVEPEDVELGQNIYKRFKTLADALAGRGQLIIADNNAELRGERDVELIALTRKASAVPGIENTGVGTQLRVEEHEEIDEE</sequence>
<comment type="caution">
    <text evidence="3">The sequence shown here is derived from an EMBL/GenBank/DDBJ whole genome shotgun (WGS) entry which is preliminary data.</text>
</comment>
<feature type="coiled-coil region" evidence="1">
    <location>
        <begin position="371"/>
        <end position="412"/>
    </location>
</feature>
<dbReference type="Gene3D" id="3.40.50.300">
    <property type="entry name" value="P-loop containing nucleotide triphosphate hydrolases"/>
    <property type="match status" value="1"/>
</dbReference>
<dbReference type="EMBL" id="JAAMPJ010000015">
    <property type="protein sequence ID" value="NGY65340.1"/>
    <property type="molecule type" value="Genomic_DNA"/>
</dbReference>
<accession>A0A7C9W8M9</accession>
<proteinExistence type="predicted"/>
<evidence type="ECO:0000256" key="1">
    <source>
        <dbReference type="SAM" id="Coils"/>
    </source>
</evidence>
<keyword evidence="1" id="KW-0175">Coiled coil</keyword>
<feature type="domain" description="Rad50/SbcC-type AAA" evidence="2">
    <location>
        <begin position="20"/>
        <end position="272"/>
    </location>
</feature>
<feature type="coiled-coil region" evidence="1">
    <location>
        <begin position="448"/>
        <end position="489"/>
    </location>
</feature>
<organism evidence="3 4">
    <name type="scientific">Lentzea alba</name>
    <dbReference type="NCBI Taxonomy" id="2714351"/>
    <lineage>
        <taxon>Bacteria</taxon>
        <taxon>Bacillati</taxon>
        <taxon>Actinomycetota</taxon>
        <taxon>Actinomycetes</taxon>
        <taxon>Pseudonocardiales</taxon>
        <taxon>Pseudonocardiaceae</taxon>
        <taxon>Lentzea</taxon>
    </lineage>
</organism>
<dbReference type="InterPro" id="IPR027417">
    <property type="entry name" value="P-loop_NTPase"/>
</dbReference>
<feature type="coiled-coil region" evidence="1">
    <location>
        <begin position="244"/>
        <end position="271"/>
    </location>
</feature>
<dbReference type="AlphaFoldDB" id="A0A7C9W8M9"/>